<feature type="transmembrane region" description="Helical" evidence="7">
    <location>
        <begin position="45"/>
        <end position="63"/>
    </location>
</feature>
<keyword evidence="9" id="KW-1185">Reference proteome</keyword>
<evidence type="ECO:0000256" key="7">
    <source>
        <dbReference type="SAM" id="Phobius"/>
    </source>
</evidence>
<evidence type="ECO:0000256" key="5">
    <source>
        <dbReference type="ARBA" id="ARBA00022989"/>
    </source>
</evidence>
<dbReference type="OrthoDB" id="9798408at2"/>
<organism evidence="8 9">
    <name type="scientific">Fonticella tunisiensis</name>
    <dbReference type="NCBI Taxonomy" id="1096341"/>
    <lineage>
        <taxon>Bacteria</taxon>
        <taxon>Bacillati</taxon>
        <taxon>Bacillota</taxon>
        <taxon>Clostridia</taxon>
        <taxon>Eubacteriales</taxon>
        <taxon>Clostridiaceae</taxon>
        <taxon>Fonticella</taxon>
    </lineage>
</organism>
<evidence type="ECO:0000313" key="9">
    <source>
        <dbReference type="Proteomes" id="UP000295325"/>
    </source>
</evidence>
<feature type="transmembrane region" description="Helical" evidence="7">
    <location>
        <begin position="9"/>
        <end position="25"/>
    </location>
</feature>
<feature type="transmembrane region" description="Helical" evidence="7">
    <location>
        <begin position="75"/>
        <end position="95"/>
    </location>
</feature>
<keyword evidence="4 7" id="KW-0812">Transmembrane</keyword>
<comment type="caution">
    <text evidence="8">The sequence shown here is derived from an EMBL/GenBank/DDBJ whole genome shotgun (WGS) entry which is preliminary data.</text>
</comment>
<proteinExistence type="inferred from homology"/>
<evidence type="ECO:0000256" key="6">
    <source>
        <dbReference type="ARBA" id="ARBA00023136"/>
    </source>
</evidence>
<dbReference type="RefSeq" id="WP_133627411.1">
    <property type="nucleotide sequence ID" value="NZ_SOAZ01000004.1"/>
</dbReference>
<feature type="transmembrane region" description="Helical" evidence="7">
    <location>
        <begin position="145"/>
        <end position="163"/>
    </location>
</feature>
<gene>
    <name evidence="8" type="ORF">EDD71_104144</name>
</gene>
<accession>A0A4R7KVK2</accession>
<reference evidence="8 9" key="1">
    <citation type="submission" date="2019-03" db="EMBL/GenBank/DDBJ databases">
        <title>Genomic Encyclopedia of Type Strains, Phase IV (KMG-IV): sequencing the most valuable type-strain genomes for metagenomic binning, comparative biology and taxonomic classification.</title>
        <authorList>
            <person name="Goeker M."/>
        </authorList>
    </citation>
    <scope>NUCLEOTIDE SEQUENCE [LARGE SCALE GENOMIC DNA]</scope>
    <source>
        <strain evidence="8 9">DSM 24455</strain>
    </source>
</reference>
<comment type="subcellular location">
    <subcellularLocation>
        <location evidence="1">Cell membrane</location>
        <topology evidence="1">Multi-pass membrane protein</topology>
    </subcellularLocation>
</comment>
<keyword evidence="5 7" id="KW-1133">Transmembrane helix</keyword>
<sequence length="181" mass="20305">MIKKIAKRYSFFIWMLIITLIITAFNREIGLKSFSIAGSSFKQMISVVPPVMVLLGLMDIWVPRETMMKYMGEDSGILGIAIAMLIGSLAAGPMYAAFPFTEVLLRKGVKFSNIIIFMGAWCVTKIPTFIFELTALGFQFTFTRLLVDLPGIIIMGYLVEWVVGEKELEDICLKAEKRANA</sequence>
<keyword evidence="6 7" id="KW-0472">Membrane</keyword>
<comment type="similarity">
    <text evidence="2">Belongs to the UPF0718 family.</text>
</comment>
<evidence type="ECO:0000256" key="3">
    <source>
        <dbReference type="ARBA" id="ARBA00022475"/>
    </source>
</evidence>
<name>A0A4R7KVK2_9CLOT</name>
<dbReference type="GO" id="GO:0005886">
    <property type="term" value="C:plasma membrane"/>
    <property type="evidence" value="ECO:0007669"/>
    <property type="project" value="UniProtKB-SubCell"/>
</dbReference>
<dbReference type="AlphaFoldDB" id="A0A4R7KVK2"/>
<evidence type="ECO:0000256" key="1">
    <source>
        <dbReference type="ARBA" id="ARBA00004651"/>
    </source>
</evidence>
<protein>
    <submittedName>
        <fullName evidence="8">Putative permease</fullName>
    </submittedName>
</protein>
<keyword evidence="3" id="KW-1003">Cell membrane</keyword>
<dbReference type="Pfam" id="PF03773">
    <property type="entry name" value="ArsP_1"/>
    <property type="match status" value="1"/>
</dbReference>
<evidence type="ECO:0000256" key="2">
    <source>
        <dbReference type="ARBA" id="ARBA00006386"/>
    </source>
</evidence>
<evidence type="ECO:0000313" key="8">
    <source>
        <dbReference type="EMBL" id="TDT62413.1"/>
    </source>
</evidence>
<dbReference type="EMBL" id="SOAZ01000004">
    <property type="protein sequence ID" value="TDT62413.1"/>
    <property type="molecule type" value="Genomic_DNA"/>
</dbReference>
<dbReference type="Proteomes" id="UP000295325">
    <property type="component" value="Unassembled WGS sequence"/>
</dbReference>
<evidence type="ECO:0000256" key="4">
    <source>
        <dbReference type="ARBA" id="ARBA00022692"/>
    </source>
</evidence>
<feature type="transmembrane region" description="Helical" evidence="7">
    <location>
        <begin position="115"/>
        <end position="138"/>
    </location>
</feature>
<dbReference type="InterPro" id="IPR005524">
    <property type="entry name" value="DUF318"/>
</dbReference>